<gene>
    <name evidence="6" type="ORF">HYPSUDRAFT_34765</name>
</gene>
<reference evidence="7" key="1">
    <citation type="submission" date="2014-04" db="EMBL/GenBank/DDBJ databases">
        <title>Evolutionary Origins and Diversification of the Mycorrhizal Mutualists.</title>
        <authorList>
            <consortium name="DOE Joint Genome Institute"/>
            <consortium name="Mycorrhizal Genomics Consortium"/>
            <person name="Kohler A."/>
            <person name="Kuo A."/>
            <person name="Nagy L.G."/>
            <person name="Floudas D."/>
            <person name="Copeland A."/>
            <person name="Barry K.W."/>
            <person name="Cichocki N."/>
            <person name="Veneault-Fourrey C."/>
            <person name="LaButti K."/>
            <person name="Lindquist E.A."/>
            <person name="Lipzen A."/>
            <person name="Lundell T."/>
            <person name="Morin E."/>
            <person name="Murat C."/>
            <person name="Riley R."/>
            <person name="Ohm R."/>
            <person name="Sun H."/>
            <person name="Tunlid A."/>
            <person name="Henrissat B."/>
            <person name="Grigoriev I.V."/>
            <person name="Hibbett D.S."/>
            <person name="Martin F."/>
        </authorList>
    </citation>
    <scope>NUCLEOTIDE SEQUENCE [LARGE SCALE GENOMIC DNA]</scope>
    <source>
        <strain evidence="7">FD-334 SS-4</strain>
    </source>
</reference>
<dbReference type="STRING" id="945553.A0A0D2P9T5"/>
<dbReference type="SUPFAM" id="SSF56436">
    <property type="entry name" value="C-type lectin-like"/>
    <property type="match status" value="1"/>
</dbReference>
<proteinExistence type="predicted"/>
<protein>
    <recommendedName>
        <fullName evidence="8">Sulfatase-modifying factor enzyme domain-containing protein</fullName>
    </recommendedName>
</protein>
<dbReference type="EMBL" id="KN817523">
    <property type="protein sequence ID" value="KJA27654.1"/>
    <property type="molecule type" value="Genomic_DNA"/>
</dbReference>
<evidence type="ECO:0000256" key="2">
    <source>
        <dbReference type="ARBA" id="ARBA00023004"/>
    </source>
</evidence>
<dbReference type="InterPro" id="IPR016187">
    <property type="entry name" value="CTDL_fold"/>
</dbReference>
<accession>A0A0D2P9T5</accession>
<keyword evidence="1" id="KW-0560">Oxidoreductase</keyword>
<evidence type="ECO:0000313" key="7">
    <source>
        <dbReference type="Proteomes" id="UP000054270"/>
    </source>
</evidence>
<dbReference type="PANTHER" id="PTHR43397:SF1">
    <property type="entry name" value="ERGOTHIONEINE BIOSYNTHESIS PROTEIN 1"/>
    <property type="match status" value="1"/>
</dbReference>
<dbReference type="Proteomes" id="UP000054270">
    <property type="component" value="Unassembled WGS sequence"/>
</dbReference>
<evidence type="ECO:0000313" key="6">
    <source>
        <dbReference type="EMBL" id="KJA27654.1"/>
    </source>
</evidence>
<dbReference type="InterPro" id="IPR024775">
    <property type="entry name" value="DinB-like"/>
</dbReference>
<evidence type="ECO:0000259" key="5">
    <source>
        <dbReference type="Pfam" id="PF12867"/>
    </source>
</evidence>
<dbReference type="Pfam" id="PF12867">
    <property type="entry name" value="DinB_2"/>
    <property type="match status" value="1"/>
</dbReference>
<feature type="domain" description="Sulfatase-modifying factor enzyme-like" evidence="4">
    <location>
        <begin position="232"/>
        <end position="355"/>
    </location>
</feature>
<sequence length="491" mass="53558">MDADLDTPPLMDGNIPPLAEWDALWAAWDAVTLAMVPPEMLHDRPIDLRHKCLFYIGHIPTFLDMLLSKAVGGAPTEPAWFWEIFERGIDPHVDDPDHCHNHSVVPTADADWPTLTAVLAFRDGVRARLRALYDALARNKQALTRNVARTLVMTFEHEAFHVETLLYMLIQKAGCGPTRAPPGITRPPWEALAVQWAAAPKPADAKVHVPAGTVVLGHMDSEAEDFVVAEDGGRMDVHAKPGHTFGWDNESPPRAVHVRAFTAEWRCVTNAEFAEYWRAASPAAVPSAAPLPATHPLATPASWVVDADGAIHVRTLFGPVPLATAAHWPALASADALAAYAASRGGRLPDEAELRRFLDLYDVGYDGGANAGMRNWHPVPGTMGLAAHGGRGANGGVWEWTRTPFAGHAGLVPTALFTGYSADFFDGKHSVAVRPTLPCVCAFLICESFILLLQLGASYATLPRLGRRTLRNFYQHNYPYPWIGARVVYDD</sequence>
<dbReference type="Pfam" id="PF03781">
    <property type="entry name" value="FGE-sulfatase"/>
    <property type="match status" value="1"/>
</dbReference>
<dbReference type="OrthoDB" id="659at2759"/>
<organism evidence="6 7">
    <name type="scientific">Hypholoma sublateritium (strain FD-334 SS-4)</name>
    <dbReference type="NCBI Taxonomy" id="945553"/>
    <lineage>
        <taxon>Eukaryota</taxon>
        <taxon>Fungi</taxon>
        <taxon>Dikarya</taxon>
        <taxon>Basidiomycota</taxon>
        <taxon>Agaricomycotina</taxon>
        <taxon>Agaricomycetes</taxon>
        <taxon>Agaricomycetidae</taxon>
        <taxon>Agaricales</taxon>
        <taxon>Agaricineae</taxon>
        <taxon>Strophariaceae</taxon>
        <taxon>Hypholoma</taxon>
    </lineage>
</organism>
<name>A0A0D2P9T5_HYPSF</name>
<dbReference type="InterPro" id="IPR042095">
    <property type="entry name" value="SUMF_sf"/>
</dbReference>
<keyword evidence="2" id="KW-0408">Iron</keyword>
<dbReference type="PANTHER" id="PTHR43397">
    <property type="entry name" value="ERGOTHIONEINE BIOSYNTHESIS PROTEIN 1"/>
    <property type="match status" value="1"/>
</dbReference>
<evidence type="ECO:0000256" key="1">
    <source>
        <dbReference type="ARBA" id="ARBA00023002"/>
    </source>
</evidence>
<dbReference type="InterPro" id="IPR005532">
    <property type="entry name" value="SUMF_dom"/>
</dbReference>
<feature type="domain" description="DinB-like" evidence="5">
    <location>
        <begin position="22"/>
        <end position="164"/>
    </location>
</feature>
<keyword evidence="7" id="KW-1185">Reference proteome</keyword>
<dbReference type="InterPro" id="IPR051128">
    <property type="entry name" value="EgtD_Methyltrsf_superfamily"/>
</dbReference>
<evidence type="ECO:0008006" key="8">
    <source>
        <dbReference type="Google" id="ProtNLM"/>
    </source>
</evidence>
<comment type="pathway">
    <text evidence="3">Amino-acid biosynthesis; ergothioneine biosynthesis.</text>
</comment>
<evidence type="ECO:0000256" key="3">
    <source>
        <dbReference type="ARBA" id="ARBA00037882"/>
    </source>
</evidence>
<dbReference type="OMA" id="EHDGFHI"/>
<evidence type="ECO:0000259" key="4">
    <source>
        <dbReference type="Pfam" id="PF03781"/>
    </source>
</evidence>
<dbReference type="Gene3D" id="3.90.1580.10">
    <property type="entry name" value="paralog of FGE (formylglycine-generating enzyme)"/>
    <property type="match status" value="1"/>
</dbReference>
<dbReference type="AlphaFoldDB" id="A0A0D2P9T5"/>